<evidence type="ECO:0000313" key="18">
    <source>
        <dbReference type="EMBL" id="QPF77618.1"/>
    </source>
</evidence>
<dbReference type="GO" id="GO:0005789">
    <property type="term" value="C:endoplasmic reticulum membrane"/>
    <property type="evidence" value="ECO:0007669"/>
    <property type="project" value="UniProtKB-SubCell"/>
</dbReference>
<keyword evidence="9" id="KW-0256">Endoplasmic reticulum</keyword>
<keyword evidence="7 16" id="KW-0349">Heme</keyword>
<comment type="cofactor">
    <cofactor evidence="1 16">
        <name>heme</name>
        <dbReference type="ChEBI" id="CHEBI:30413"/>
    </cofactor>
</comment>
<keyword evidence="12 16" id="KW-0408">Iron</keyword>
<organism evidence="18">
    <name type="scientific">Ostrinia furnacalis</name>
    <name type="common">Asian corn borer</name>
    <dbReference type="NCBI Taxonomy" id="93504"/>
    <lineage>
        <taxon>Eukaryota</taxon>
        <taxon>Metazoa</taxon>
        <taxon>Ecdysozoa</taxon>
        <taxon>Arthropoda</taxon>
        <taxon>Hexapoda</taxon>
        <taxon>Insecta</taxon>
        <taxon>Pterygota</taxon>
        <taxon>Neoptera</taxon>
        <taxon>Endopterygota</taxon>
        <taxon>Lepidoptera</taxon>
        <taxon>Glossata</taxon>
        <taxon>Ditrysia</taxon>
        <taxon>Pyraloidea</taxon>
        <taxon>Crambidae</taxon>
        <taxon>Pyraustinae</taxon>
        <taxon>Ostrinia</taxon>
    </lineage>
</organism>
<dbReference type="PROSITE" id="PS00086">
    <property type="entry name" value="CYTOCHROME_P450"/>
    <property type="match status" value="1"/>
</dbReference>
<comment type="subcellular location">
    <subcellularLocation>
        <location evidence="4">Endoplasmic reticulum membrane</location>
        <topology evidence="4">Peripheral membrane protein</topology>
    </subcellularLocation>
    <subcellularLocation>
        <location evidence="3">Microsome membrane</location>
        <topology evidence="3">Peripheral membrane protein</topology>
    </subcellularLocation>
</comment>
<comment type="similarity">
    <text evidence="5 17">Belongs to the cytochrome P450 family.</text>
</comment>
<evidence type="ECO:0000256" key="13">
    <source>
        <dbReference type="ARBA" id="ARBA00023033"/>
    </source>
</evidence>
<evidence type="ECO:0000256" key="9">
    <source>
        <dbReference type="ARBA" id="ARBA00022824"/>
    </source>
</evidence>
<proteinExistence type="evidence at transcript level"/>
<evidence type="ECO:0000256" key="7">
    <source>
        <dbReference type="ARBA" id="ARBA00022617"/>
    </source>
</evidence>
<dbReference type="InterPro" id="IPR001128">
    <property type="entry name" value="Cyt_P450"/>
</dbReference>
<keyword evidence="11 17" id="KW-0560">Oxidoreductase</keyword>
<evidence type="ECO:0000256" key="14">
    <source>
        <dbReference type="ARBA" id="ARBA00023136"/>
    </source>
</evidence>
<dbReference type="CDD" id="cd11056">
    <property type="entry name" value="CYP6-like"/>
    <property type="match status" value="1"/>
</dbReference>
<dbReference type="EMBL" id="MT039811">
    <property type="protein sequence ID" value="QPF77618.1"/>
    <property type="molecule type" value="mRNA"/>
</dbReference>
<evidence type="ECO:0000256" key="6">
    <source>
        <dbReference type="ARBA" id="ARBA00012109"/>
    </source>
</evidence>
<dbReference type="EC" id="1.14.14.1" evidence="6"/>
<dbReference type="Gene3D" id="1.10.630.10">
    <property type="entry name" value="Cytochrome P450"/>
    <property type="match status" value="1"/>
</dbReference>
<dbReference type="InterPro" id="IPR002403">
    <property type="entry name" value="Cyt_P450_E_grp-IV"/>
</dbReference>
<evidence type="ECO:0000256" key="5">
    <source>
        <dbReference type="ARBA" id="ARBA00010617"/>
    </source>
</evidence>
<keyword evidence="8 16" id="KW-0479">Metal-binding</keyword>
<evidence type="ECO:0000256" key="15">
    <source>
        <dbReference type="ARBA" id="ARBA00047827"/>
    </source>
</evidence>
<sequence>MLCRETTMWQLVLMIAGLALVWAYTRWARVKRFWAELGVPHLRAHPLYGSLDFLHHENPAVWMRRLYDRKSPYTGIWLFWRPALIINSPEIARRVLVKDSDYFRDRFLGTGTTKGDPIGGLSLVLANDPLWSSLRRHVTPVFTSAKLKGMHTLNLVKSKELVQRIDRELAQKKDIEIRSVYSDFTTDITSIFGFGVDSNATLTGEGLMRTITLNFMEYDLFRSFSWYSIFFFPTLVNIFRFKLFPRHTTRYFKKMFRSLLAQRGGYAGTEHHDLFGALLKMKHQADLKGEAMDENLVLAQALTFVQAGFDTSAVMLTYITYELAFQPEIQDKLYNELLEARQRNDGNDLDGNILSELTYMNCVINEALRKYPAMGWLDRLASKDYQIDENLTVPAGMPVYVNVVGMHYDPEYFPDPDNFDPDRFLPEREQNIKPFTFMPFGQGPRNCIGTRYAY</sequence>
<evidence type="ECO:0000256" key="2">
    <source>
        <dbReference type="ARBA" id="ARBA00003690"/>
    </source>
</evidence>
<evidence type="ECO:0000256" key="3">
    <source>
        <dbReference type="ARBA" id="ARBA00004174"/>
    </source>
</evidence>
<dbReference type="GO" id="GO:0016712">
    <property type="term" value="F:oxidoreductase activity, acting on paired donors, with incorporation or reduction of molecular oxygen, reduced flavin or flavoprotein as one donor, and incorporation of one atom of oxygen"/>
    <property type="evidence" value="ECO:0007669"/>
    <property type="project" value="UniProtKB-EC"/>
</dbReference>
<evidence type="ECO:0000256" key="11">
    <source>
        <dbReference type="ARBA" id="ARBA00023002"/>
    </source>
</evidence>
<dbReference type="PRINTS" id="PR00465">
    <property type="entry name" value="EP450IV"/>
</dbReference>
<dbReference type="AlphaFoldDB" id="A0A7S9CET2"/>
<keyword evidence="10" id="KW-0492">Microsome</keyword>
<dbReference type="PRINTS" id="PR00385">
    <property type="entry name" value="P450"/>
</dbReference>
<evidence type="ECO:0000256" key="4">
    <source>
        <dbReference type="ARBA" id="ARBA00004406"/>
    </source>
</evidence>
<dbReference type="PANTHER" id="PTHR24292">
    <property type="entry name" value="CYTOCHROME P450"/>
    <property type="match status" value="1"/>
</dbReference>
<evidence type="ECO:0000256" key="8">
    <source>
        <dbReference type="ARBA" id="ARBA00022723"/>
    </source>
</evidence>
<dbReference type="InterPro" id="IPR017972">
    <property type="entry name" value="Cyt_P450_CS"/>
</dbReference>
<dbReference type="GO" id="GO:0020037">
    <property type="term" value="F:heme binding"/>
    <property type="evidence" value="ECO:0007669"/>
    <property type="project" value="InterPro"/>
</dbReference>
<evidence type="ECO:0000256" key="17">
    <source>
        <dbReference type="RuleBase" id="RU000461"/>
    </source>
</evidence>
<dbReference type="InterPro" id="IPR050476">
    <property type="entry name" value="Insect_CytP450_Detox"/>
</dbReference>
<feature type="binding site" description="axial binding residue" evidence="16">
    <location>
        <position position="447"/>
    </location>
    <ligand>
        <name>heme</name>
        <dbReference type="ChEBI" id="CHEBI:30413"/>
    </ligand>
    <ligandPart>
        <name>Fe</name>
        <dbReference type="ChEBI" id="CHEBI:18248"/>
    </ligandPart>
</feature>
<evidence type="ECO:0000256" key="12">
    <source>
        <dbReference type="ARBA" id="ARBA00023004"/>
    </source>
</evidence>
<dbReference type="InterPro" id="IPR036396">
    <property type="entry name" value="Cyt_P450_sf"/>
</dbReference>
<dbReference type="Pfam" id="PF00067">
    <property type="entry name" value="p450"/>
    <property type="match status" value="1"/>
</dbReference>
<protein>
    <recommendedName>
        <fullName evidence="6">unspecific monooxygenase</fullName>
        <ecNumber evidence="6">1.14.14.1</ecNumber>
    </recommendedName>
</protein>
<comment type="catalytic activity">
    <reaction evidence="15">
        <text>an organic molecule + reduced [NADPH--hemoprotein reductase] + O2 = an alcohol + oxidized [NADPH--hemoprotein reductase] + H2O + H(+)</text>
        <dbReference type="Rhea" id="RHEA:17149"/>
        <dbReference type="Rhea" id="RHEA-COMP:11964"/>
        <dbReference type="Rhea" id="RHEA-COMP:11965"/>
        <dbReference type="ChEBI" id="CHEBI:15377"/>
        <dbReference type="ChEBI" id="CHEBI:15378"/>
        <dbReference type="ChEBI" id="CHEBI:15379"/>
        <dbReference type="ChEBI" id="CHEBI:30879"/>
        <dbReference type="ChEBI" id="CHEBI:57618"/>
        <dbReference type="ChEBI" id="CHEBI:58210"/>
        <dbReference type="ChEBI" id="CHEBI:142491"/>
        <dbReference type="EC" id="1.14.14.1"/>
    </reaction>
</comment>
<evidence type="ECO:0000256" key="16">
    <source>
        <dbReference type="PIRSR" id="PIRSR602403-1"/>
    </source>
</evidence>
<keyword evidence="13 17" id="KW-0503">Monooxygenase</keyword>
<dbReference type="PANTHER" id="PTHR24292:SF54">
    <property type="entry name" value="CYP9F3-RELATED"/>
    <property type="match status" value="1"/>
</dbReference>
<keyword evidence="14" id="KW-0472">Membrane</keyword>
<comment type="function">
    <text evidence="2">May be involved in the metabolism of insect hormones and in the breakdown of synthetic insecticides.</text>
</comment>
<evidence type="ECO:0000256" key="10">
    <source>
        <dbReference type="ARBA" id="ARBA00022848"/>
    </source>
</evidence>
<dbReference type="SUPFAM" id="SSF48264">
    <property type="entry name" value="Cytochrome P450"/>
    <property type="match status" value="1"/>
</dbReference>
<dbReference type="GO" id="GO:0005506">
    <property type="term" value="F:iron ion binding"/>
    <property type="evidence" value="ECO:0007669"/>
    <property type="project" value="InterPro"/>
</dbReference>
<accession>A0A7S9CET2</accession>
<name>A0A7S9CET2_OSTFU</name>
<evidence type="ECO:0000256" key="1">
    <source>
        <dbReference type="ARBA" id="ARBA00001971"/>
    </source>
</evidence>
<dbReference type="FunFam" id="1.10.630.10:FF:000182">
    <property type="entry name" value="Cytochrome P450 3A4"/>
    <property type="match status" value="1"/>
</dbReference>
<reference evidence="18" key="1">
    <citation type="submission" date="2020-02" db="EMBL/GenBank/DDBJ databases">
        <title>Cloning of cDNAs encoding cytochrome P450 monooxygenases in the antennae of Ostrinia furnacalis.</title>
        <authorList>
            <person name="Liu S."/>
        </authorList>
    </citation>
    <scope>NUCLEOTIDE SEQUENCE</scope>
</reference>